<dbReference type="Pfam" id="PF00172">
    <property type="entry name" value="Zn_clus"/>
    <property type="match status" value="1"/>
</dbReference>
<comment type="subcellular location">
    <subcellularLocation>
        <location evidence="1">Nucleus</location>
    </subcellularLocation>
</comment>
<dbReference type="InterPro" id="IPR001138">
    <property type="entry name" value="Zn2Cys6_DnaBD"/>
</dbReference>
<feature type="compositionally biased region" description="Basic and acidic residues" evidence="4">
    <location>
        <begin position="79"/>
        <end position="93"/>
    </location>
</feature>
<dbReference type="SMART" id="SM00066">
    <property type="entry name" value="GAL4"/>
    <property type="match status" value="1"/>
</dbReference>
<dbReference type="EMBL" id="ML996083">
    <property type="protein sequence ID" value="KAF2155168.1"/>
    <property type="molecule type" value="Genomic_DNA"/>
</dbReference>
<dbReference type="PROSITE" id="PS00463">
    <property type="entry name" value="ZN2_CY6_FUNGAL_1"/>
    <property type="match status" value="1"/>
</dbReference>
<dbReference type="InterPro" id="IPR007219">
    <property type="entry name" value="XnlR_reg_dom"/>
</dbReference>
<dbReference type="CDD" id="cd00067">
    <property type="entry name" value="GAL4"/>
    <property type="match status" value="1"/>
</dbReference>
<feature type="compositionally biased region" description="Polar residues" evidence="4">
    <location>
        <begin position="56"/>
        <end position="78"/>
    </location>
</feature>
<dbReference type="GO" id="GO:0008270">
    <property type="term" value="F:zinc ion binding"/>
    <property type="evidence" value="ECO:0007669"/>
    <property type="project" value="InterPro"/>
</dbReference>
<comment type="caution">
    <text evidence="6">The sequence shown here is derived from an EMBL/GenBank/DDBJ whole genome shotgun (WGS) entry which is preliminary data.</text>
</comment>
<organism evidence="6 7">
    <name type="scientific">Myriangium duriaei CBS 260.36</name>
    <dbReference type="NCBI Taxonomy" id="1168546"/>
    <lineage>
        <taxon>Eukaryota</taxon>
        <taxon>Fungi</taxon>
        <taxon>Dikarya</taxon>
        <taxon>Ascomycota</taxon>
        <taxon>Pezizomycotina</taxon>
        <taxon>Dothideomycetes</taxon>
        <taxon>Dothideomycetidae</taxon>
        <taxon>Myriangiales</taxon>
        <taxon>Myriangiaceae</taxon>
        <taxon>Myriangium</taxon>
    </lineage>
</organism>
<evidence type="ECO:0000313" key="6">
    <source>
        <dbReference type="EMBL" id="KAF2155168.1"/>
    </source>
</evidence>
<dbReference type="InterPro" id="IPR050613">
    <property type="entry name" value="Sec_Metabolite_Reg"/>
</dbReference>
<feature type="domain" description="Zn(2)-C6 fungal-type" evidence="5">
    <location>
        <begin position="12"/>
        <end position="42"/>
    </location>
</feature>
<dbReference type="OrthoDB" id="435881at2759"/>
<dbReference type="Proteomes" id="UP000799439">
    <property type="component" value="Unassembled WGS sequence"/>
</dbReference>
<keyword evidence="7" id="KW-1185">Reference proteome</keyword>
<keyword evidence="2" id="KW-0479">Metal-binding</keyword>
<feature type="region of interest" description="Disordered" evidence="4">
    <location>
        <begin position="49"/>
        <end position="98"/>
    </location>
</feature>
<evidence type="ECO:0000259" key="5">
    <source>
        <dbReference type="PROSITE" id="PS50048"/>
    </source>
</evidence>
<dbReference type="GO" id="GO:0003677">
    <property type="term" value="F:DNA binding"/>
    <property type="evidence" value="ECO:0007669"/>
    <property type="project" value="InterPro"/>
</dbReference>
<evidence type="ECO:0000256" key="3">
    <source>
        <dbReference type="ARBA" id="ARBA00023242"/>
    </source>
</evidence>
<dbReference type="AlphaFoldDB" id="A0A9P4J4B1"/>
<dbReference type="Gene3D" id="4.10.240.10">
    <property type="entry name" value="Zn(2)-C6 fungal-type DNA-binding domain"/>
    <property type="match status" value="1"/>
</dbReference>
<dbReference type="SMART" id="SM00906">
    <property type="entry name" value="Fungal_trans"/>
    <property type="match status" value="1"/>
</dbReference>
<dbReference type="GO" id="GO:0000981">
    <property type="term" value="F:DNA-binding transcription factor activity, RNA polymerase II-specific"/>
    <property type="evidence" value="ECO:0007669"/>
    <property type="project" value="InterPro"/>
</dbReference>
<name>A0A9P4J4B1_9PEZI</name>
<dbReference type="GO" id="GO:0005634">
    <property type="term" value="C:nucleus"/>
    <property type="evidence" value="ECO:0007669"/>
    <property type="project" value="UniProtKB-SubCell"/>
</dbReference>
<dbReference type="GO" id="GO:0006351">
    <property type="term" value="P:DNA-templated transcription"/>
    <property type="evidence" value="ECO:0007669"/>
    <property type="project" value="InterPro"/>
</dbReference>
<reference evidence="6" key="1">
    <citation type="journal article" date="2020" name="Stud. Mycol.">
        <title>101 Dothideomycetes genomes: a test case for predicting lifestyles and emergence of pathogens.</title>
        <authorList>
            <person name="Haridas S."/>
            <person name="Albert R."/>
            <person name="Binder M."/>
            <person name="Bloem J."/>
            <person name="Labutti K."/>
            <person name="Salamov A."/>
            <person name="Andreopoulos B."/>
            <person name="Baker S."/>
            <person name="Barry K."/>
            <person name="Bills G."/>
            <person name="Bluhm B."/>
            <person name="Cannon C."/>
            <person name="Castanera R."/>
            <person name="Culley D."/>
            <person name="Daum C."/>
            <person name="Ezra D."/>
            <person name="Gonzalez J."/>
            <person name="Henrissat B."/>
            <person name="Kuo A."/>
            <person name="Liang C."/>
            <person name="Lipzen A."/>
            <person name="Lutzoni F."/>
            <person name="Magnuson J."/>
            <person name="Mondo S."/>
            <person name="Nolan M."/>
            <person name="Ohm R."/>
            <person name="Pangilinan J."/>
            <person name="Park H.-J."/>
            <person name="Ramirez L."/>
            <person name="Alfaro M."/>
            <person name="Sun H."/>
            <person name="Tritt A."/>
            <person name="Yoshinaga Y."/>
            <person name="Zwiers L.-H."/>
            <person name="Turgeon B."/>
            <person name="Goodwin S."/>
            <person name="Spatafora J."/>
            <person name="Crous P."/>
            <person name="Grigoriev I."/>
        </authorList>
    </citation>
    <scope>NUCLEOTIDE SEQUENCE</scope>
    <source>
        <strain evidence="6">CBS 260.36</strain>
    </source>
</reference>
<evidence type="ECO:0000256" key="4">
    <source>
        <dbReference type="SAM" id="MobiDB-lite"/>
    </source>
</evidence>
<evidence type="ECO:0000256" key="1">
    <source>
        <dbReference type="ARBA" id="ARBA00004123"/>
    </source>
</evidence>
<proteinExistence type="predicted"/>
<protein>
    <recommendedName>
        <fullName evidence="5">Zn(2)-C6 fungal-type domain-containing protein</fullName>
    </recommendedName>
</protein>
<dbReference type="CDD" id="cd12148">
    <property type="entry name" value="fungal_TF_MHR"/>
    <property type="match status" value="1"/>
</dbReference>
<evidence type="ECO:0000313" key="7">
    <source>
        <dbReference type="Proteomes" id="UP000799439"/>
    </source>
</evidence>
<dbReference type="PANTHER" id="PTHR31001:SF50">
    <property type="entry name" value="ZN(II)2CYS6 TRANSCRIPTION FACTOR (EUROFUNG)"/>
    <property type="match status" value="1"/>
</dbReference>
<keyword evidence="3" id="KW-0539">Nucleus</keyword>
<evidence type="ECO:0000256" key="2">
    <source>
        <dbReference type="ARBA" id="ARBA00022723"/>
    </source>
</evidence>
<dbReference type="PROSITE" id="PS50048">
    <property type="entry name" value="ZN2_CY6_FUNGAL_2"/>
    <property type="match status" value="1"/>
</dbReference>
<dbReference type="Pfam" id="PF04082">
    <property type="entry name" value="Fungal_trans"/>
    <property type="match status" value="1"/>
</dbReference>
<dbReference type="InterPro" id="IPR036864">
    <property type="entry name" value="Zn2-C6_fun-type_DNA-bd_sf"/>
</dbReference>
<gene>
    <name evidence="6" type="ORF">K461DRAFT_109187</name>
</gene>
<sequence>METTKWSILARSCAACRRRKIKCDRQAPTCSYCVKMRLTCSYPPIRQDGEGRRRSLQASSVTSRTGTRANPSPVSSDFSSHEAPADVSEDHSPSSRTATEPFWARVNSEVTASECAVPTLAAEGSNSTLSSCLPLLFSVDRVEHSAASCHPAPTEALRLWQTYLDNVDPLIKIVHSPTIQTHLIRAISEPDSVTPSLKSLLFAIYYASAISSRASRPVLGTSLNSGPAPLADYRHGLVQSLVQARFVDSDDVVTLQAFVIFLICGRFDKDGPNTWALISLAIRIAMRLDLHRPLNSGSAPTISPFDDEMRRRLWWQICILDIRTAEDAGTEPFVPQRFLEVPLPTKVNDLDIYPEMQRAPNPARVAPAMFYNELRIQTTRNLRPILFSSDRKMCKDSLESKTKAIEDLEQRLSDVYFTQCDLQIPLCGFAVSTAKLILAKARLGLYITAGPGMSGWSDEIEDRLFRESVEILEQTHSLITYGSFARWWWLVRTYVEWDAVVMVLRGICRRPRQAISAIERAWKTIEIAFSSADHVAHNPNHQRRWRSLCQLKTRAQNSMKEAHFADGGAPPTTQQQLLDTANVNSDNATLGVTSEYLFQLPEDWSYIFGADAGPGTAWLQDQDLQELCR</sequence>
<dbReference type="PANTHER" id="PTHR31001">
    <property type="entry name" value="UNCHARACTERIZED TRANSCRIPTIONAL REGULATORY PROTEIN"/>
    <property type="match status" value="1"/>
</dbReference>
<dbReference type="SUPFAM" id="SSF57701">
    <property type="entry name" value="Zn2/Cys6 DNA-binding domain"/>
    <property type="match status" value="1"/>
</dbReference>
<accession>A0A9P4J4B1</accession>